<feature type="compositionally biased region" description="Polar residues" evidence="2">
    <location>
        <begin position="363"/>
        <end position="376"/>
    </location>
</feature>
<feature type="compositionally biased region" description="Polar residues" evidence="2">
    <location>
        <begin position="781"/>
        <end position="793"/>
    </location>
</feature>
<feature type="compositionally biased region" description="Polar residues" evidence="2">
    <location>
        <begin position="561"/>
        <end position="587"/>
    </location>
</feature>
<dbReference type="PANTHER" id="PTHR12161">
    <property type="entry name" value="IST1 FAMILY MEMBER"/>
    <property type="match status" value="1"/>
</dbReference>
<feature type="compositionally biased region" description="Polar residues" evidence="2">
    <location>
        <begin position="1050"/>
        <end position="1059"/>
    </location>
</feature>
<feature type="compositionally biased region" description="Polar residues" evidence="2">
    <location>
        <begin position="239"/>
        <end position="272"/>
    </location>
</feature>
<feature type="compositionally biased region" description="Polar residues" evidence="2">
    <location>
        <begin position="534"/>
        <end position="545"/>
    </location>
</feature>
<feature type="compositionally biased region" description="Low complexity" evidence="2">
    <location>
        <begin position="314"/>
        <end position="337"/>
    </location>
</feature>
<feature type="compositionally biased region" description="Polar residues" evidence="2">
    <location>
        <begin position="693"/>
        <end position="703"/>
    </location>
</feature>
<dbReference type="InterPro" id="IPR042277">
    <property type="entry name" value="IST1-like"/>
</dbReference>
<evidence type="ECO:0000313" key="3">
    <source>
        <dbReference type="EMBL" id="PQQ14733.1"/>
    </source>
</evidence>
<feature type="compositionally biased region" description="Basic and acidic residues" evidence="2">
    <location>
        <begin position="1082"/>
        <end position="1102"/>
    </location>
</feature>
<feature type="compositionally biased region" description="Basic and acidic residues" evidence="2">
    <location>
        <begin position="661"/>
        <end position="670"/>
    </location>
</feature>
<feature type="compositionally biased region" description="Polar residues" evidence="2">
    <location>
        <begin position="1162"/>
        <end position="1191"/>
    </location>
</feature>
<feature type="compositionally biased region" description="Polar residues" evidence="2">
    <location>
        <begin position="298"/>
        <end position="309"/>
    </location>
</feature>
<feature type="compositionally biased region" description="Polar residues" evidence="2">
    <location>
        <begin position="731"/>
        <end position="741"/>
    </location>
</feature>
<feature type="compositionally biased region" description="Low complexity" evidence="2">
    <location>
        <begin position="640"/>
        <end position="660"/>
    </location>
</feature>
<feature type="compositionally biased region" description="Low complexity" evidence="2">
    <location>
        <begin position="671"/>
        <end position="685"/>
    </location>
</feature>
<feature type="region of interest" description="Disordered" evidence="2">
    <location>
        <begin position="976"/>
        <end position="1331"/>
    </location>
</feature>
<feature type="compositionally biased region" description="Polar residues" evidence="2">
    <location>
        <begin position="904"/>
        <end position="921"/>
    </location>
</feature>
<keyword evidence="4" id="KW-1185">Reference proteome</keyword>
<reference evidence="3 4" key="1">
    <citation type="submission" date="2018-02" db="EMBL/GenBank/DDBJ databases">
        <title>Draft genome of wild Prunus yedoensis var. nudiflora.</title>
        <authorList>
            <person name="Baek S."/>
            <person name="Kim J.-H."/>
            <person name="Choi K."/>
            <person name="Kim G.-B."/>
            <person name="Cho A."/>
            <person name="Jang H."/>
            <person name="Shin C.-H."/>
            <person name="Yu H.-J."/>
            <person name="Mun J.-H."/>
        </authorList>
    </citation>
    <scope>NUCLEOTIDE SEQUENCE [LARGE SCALE GENOMIC DNA]</scope>
    <source>
        <strain evidence="4">cv. Jeju island</strain>
        <tissue evidence="3">Leaf</tissue>
    </source>
</reference>
<feature type="compositionally biased region" description="Polar residues" evidence="2">
    <location>
        <begin position="1277"/>
        <end position="1313"/>
    </location>
</feature>
<evidence type="ECO:0000313" key="4">
    <source>
        <dbReference type="Proteomes" id="UP000250321"/>
    </source>
</evidence>
<feature type="compositionally biased region" description="Polar residues" evidence="2">
    <location>
        <begin position="492"/>
        <end position="504"/>
    </location>
</feature>
<feature type="compositionally biased region" description="Low complexity" evidence="2">
    <location>
        <begin position="1107"/>
        <end position="1119"/>
    </location>
</feature>
<sequence length="1345" mass="147365">MLHRSFKPAKCKTSLKLAVSRIKLLKNKKDAQVKQIKRELAQLLETGQERTARIRVEHVLREEKTKAAYELIEIYCELIAARLPMIESQKNCPIDLKEAITSVVFASPRCADIPELMDVRKHFTAKYGKEFISGAVELRPDCGVNRMLVEKLSAKSPDGPTKMKILAAIAEEHNVKWDPESFEEKESKPPEDLLNGPNTFGSASKIHVEPPRGPPPPNHDVKEPSNVQVPPKSYENHDVSMNFNQQSAGSSPRFQDSASSNVSSNKATTSDTFHPEVRSSGNRTDGTENRHSYHGDGNASSTGRQNWNMNFKDAASAAQAAAESAEMASMAARAAAELSRQHSSESRDKFSQSASLTSSRTSINNDPSLNSHQMQDQYPRRKSSEPETRDSIGEVSTKRQSSNTDVYASEMQTGRESDNVSYFGDMGSEEKSSRRSSQFNSIGEVSTKRQSSNIDVYASEMQTGRESDNVSYFGDIGSEEKSSSRSSQSNSIGEVSTKRQSSNIDMYLSEMQTAKKPDNISYFGDMRSEEKSSRPASQSNSSFGSDDQEDVLRGNDHISYSGDTRTGEQSARSHSRNSSNDHVNVSTGLGEDSFVSDANIFQSTKQMNSYGNAALVFDDSGSDDDKYKFDVEDFKGQESSFYFSSPNRNSSSSSAHLNDWSSKHHTDEVQFKSTSQLSSSSMQHSPPVFPENLTGSVASSQPNDLLPVAFDASDGPSSDSEEELDKSKLSQSTVSKFSSGQSHSARHRSFGSSSSEELNLGSNQKSWLLPSSLNLNSIDVQSERSQGVENSTASEEKFDYDELPTGQPSRGLMKSGLDSNVKEDFQTLQLPQTVKDSEVSEGCSCVSDTNNELNYGTLTGGLRNKGYKHPPYTRKPSGNSLFVEQVTEDTKVEQPSHSLKVRTSIVSGTSSQEPNNLQGSTKLIKERSRRTQVSYIAPDDDSSEDELSHGIVSSSKDPFNKKLGSEVKVSSKSTFGFFDSEDSEGEEDLLTKISTSNARPSAKLSRRTQPSSSNSVRSSSSKTTVVSDVSRSREWNRPAEQAAPEPIPESQRSSSSYATETVPKPLSQTKSSESSERPGSQEWHRPAKEAAPKPIPESKRSSPLETSNSYGNPSSRSSYATETGPKPLSQTKSSERPGSQEWHRPAEEAAPKPIPDSKRSSPVETSKSYGNPSSRSSYATETLPKPSSQTKSSERPGSQEWHRPAEEAAPKPIAESKRSSPIETSKSYGNPSYATETLQRPLSQTKSSMRPRSQERHRPAEQAASKPIPESKRSSARVETSKSFPREQSSSLSPKIATARSTETPKSSGSTVESAPKEKASHVHPKLPDSDDIIAKFMALRQSGQ</sequence>
<accession>A0A314Z862</accession>
<feature type="compositionally biased region" description="Basic and acidic residues" evidence="2">
    <location>
        <begin position="1200"/>
        <end position="1220"/>
    </location>
</feature>
<comment type="caution">
    <text evidence="3">The sequence shown here is derived from an EMBL/GenBank/DDBJ whole genome shotgun (WGS) entry which is preliminary data.</text>
</comment>
<dbReference type="EMBL" id="PJQY01000251">
    <property type="protein sequence ID" value="PQQ14733.1"/>
    <property type="molecule type" value="Genomic_DNA"/>
</dbReference>
<proteinExistence type="inferred from homology"/>
<feature type="compositionally biased region" description="Polar residues" evidence="2">
    <location>
        <begin position="398"/>
        <end position="412"/>
    </location>
</feature>
<dbReference type="Pfam" id="PF03398">
    <property type="entry name" value="Ist1"/>
    <property type="match status" value="1"/>
</dbReference>
<feature type="compositionally biased region" description="Basic and acidic residues" evidence="2">
    <location>
        <begin position="1315"/>
        <end position="1329"/>
    </location>
</feature>
<dbReference type="STRING" id="2094558.A0A314Z862"/>
<feature type="region of interest" description="Disordered" evidence="2">
    <location>
        <begin position="640"/>
        <end position="758"/>
    </location>
</feature>
<dbReference type="InterPro" id="IPR005061">
    <property type="entry name" value="Ist1"/>
</dbReference>
<protein>
    <submittedName>
        <fullName evidence="3">Uncharacterized protein</fullName>
    </submittedName>
</protein>
<dbReference type="FunFam" id="1.20.1260.60:FF:000003">
    <property type="entry name" value="IST1-like protein isoform A"/>
    <property type="match status" value="1"/>
</dbReference>
<feature type="compositionally biased region" description="Low complexity" evidence="2">
    <location>
        <begin position="351"/>
        <end position="362"/>
    </location>
</feature>
<gene>
    <name evidence="3" type="ORF">Pyn_31027</name>
</gene>
<dbReference type="Proteomes" id="UP000250321">
    <property type="component" value="Unassembled WGS sequence"/>
</dbReference>
<evidence type="ECO:0000256" key="1">
    <source>
        <dbReference type="ARBA" id="ARBA00005536"/>
    </source>
</evidence>
<feature type="compositionally biased region" description="Polar residues" evidence="2">
    <location>
        <begin position="1221"/>
        <end position="1251"/>
    </location>
</feature>
<evidence type="ECO:0000256" key="2">
    <source>
        <dbReference type="SAM" id="MobiDB-lite"/>
    </source>
</evidence>
<feature type="compositionally biased region" description="Basic and acidic residues" evidence="2">
    <location>
        <begin position="1141"/>
        <end position="1161"/>
    </location>
</feature>
<organism evidence="3 4">
    <name type="scientific">Prunus yedoensis var. nudiflora</name>
    <dbReference type="NCBI Taxonomy" id="2094558"/>
    <lineage>
        <taxon>Eukaryota</taxon>
        <taxon>Viridiplantae</taxon>
        <taxon>Streptophyta</taxon>
        <taxon>Embryophyta</taxon>
        <taxon>Tracheophyta</taxon>
        <taxon>Spermatophyta</taxon>
        <taxon>Magnoliopsida</taxon>
        <taxon>eudicotyledons</taxon>
        <taxon>Gunneridae</taxon>
        <taxon>Pentapetalae</taxon>
        <taxon>rosids</taxon>
        <taxon>fabids</taxon>
        <taxon>Rosales</taxon>
        <taxon>Rosaceae</taxon>
        <taxon>Amygdaloideae</taxon>
        <taxon>Amygdaleae</taxon>
        <taxon>Prunus</taxon>
    </lineage>
</organism>
<feature type="compositionally biased region" description="Basic and acidic residues" evidence="2">
    <location>
        <begin position="378"/>
        <end position="392"/>
    </location>
</feature>
<feature type="compositionally biased region" description="Acidic residues" evidence="2">
    <location>
        <begin position="979"/>
        <end position="988"/>
    </location>
</feature>
<feature type="compositionally biased region" description="Basic and acidic residues" evidence="2">
    <location>
        <begin position="339"/>
        <end position="350"/>
    </location>
</feature>
<dbReference type="GO" id="GO:0015031">
    <property type="term" value="P:protein transport"/>
    <property type="evidence" value="ECO:0007669"/>
    <property type="project" value="InterPro"/>
</dbReference>
<feature type="region of interest" description="Disordered" evidence="2">
    <location>
        <begin position="176"/>
        <end position="588"/>
    </location>
</feature>
<dbReference type="PANTHER" id="PTHR12161:SF13">
    <property type="entry name" value="REGULATOR OF VPS4 ACTIVITY IN THE MVB PATHWAY PROTEIN"/>
    <property type="match status" value="1"/>
</dbReference>
<dbReference type="OrthoDB" id="29853at2759"/>
<comment type="similarity">
    <text evidence="1">Belongs to the IST1 family.</text>
</comment>
<feature type="region of interest" description="Disordered" evidence="2">
    <location>
        <begin position="893"/>
        <end position="960"/>
    </location>
</feature>
<dbReference type="Gene3D" id="1.20.1260.60">
    <property type="entry name" value="Vacuolar protein sorting-associated protein Ist1"/>
    <property type="match status" value="1"/>
</dbReference>
<feature type="compositionally biased region" description="Basic and acidic residues" evidence="2">
    <location>
        <begin position="285"/>
        <end position="294"/>
    </location>
</feature>
<name>A0A314Z862_PRUYE</name>
<feature type="compositionally biased region" description="Basic and acidic residues" evidence="2">
    <location>
        <begin position="176"/>
        <end position="191"/>
    </location>
</feature>
<feature type="region of interest" description="Disordered" evidence="2">
    <location>
        <begin position="781"/>
        <end position="817"/>
    </location>
</feature>
<feature type="compositionally biased region" description="Polar residues" evidence="2">
    <location>
        <begin position="435"/>
        <end position="462"/>
    </location>
</feature>
<feature type="compositionally biased region" description="Low complexity" evidence="2">
    <location>
        <begin position="1007"/>
        <end position="1029"/>
    </location>
</feature>